<dbReference type="EMBL" id="CAADFX010000124">
    <property type="protein sequence ID" value="VFK60468.1"/>
    <property type="molecule type" value="Genomic_DNA"/>
</dbReference>
<reference evidence="3" key="1">
    <citation type="submission" date="2019-02" db="EMBL/GenBank/DDBJ databases">
        <authorList>
            <person name="Gruber-Vodicka R. H."/>
            <person name="Seah K. B. B."/>
        </authorList>
    </citation>
    <scope>NUCLEOTIDE SEQUENCE</scope>
    <source>
        <strain evidence="4">BECK_BY1</strain>
        <strain evidence="3">BECK_BY2</strain>
        <strain evidence="2">BECK_BY3</strain>
    </source>
</reference>
<gene>
    <name evidence="4" type="ORF">BECKTUN1418D_GA0071000_11244</name>
    <name evidence="3" type="ORF">BECKTUN1418E_GA0071001_101422</name>
    <name evidence="2" type="ORF">BECKTUN1418F_GA0071002_101222</name>
</gene>
<dbReference type="Pfam" id="PF00239">
    <property type="entry name" value="Resolvase"/>
    <property type="match status" value="1"/>
</dbReference>
<dbReference type="EMBL" id="CAADFV010000014">
    <property type="protein sequence ID" value="VFK53279.1"/>
    <property type="molecule type" value="Genomic_DNA"/>
</dbReference>
<evidence type="ECO:0000313" key="2">
    <source>
        <dbReference type="EMBL" id="VFK52703.1"/>
    </source>
</evidence>
<dbReference type="Gene3D" id="3.40.50.1390">
    <property type="entry name" value="Resolvase, N-terminal catalytic domain"/>
    <property type="match status" value="1"/>
</dbReference>
<feature type="domain" description="Resolvase/invertase-type recombinase catalytic" evidence="1">
    <location>
        <begin position="4"/>
        <end position="96"/>
    </location>
</feature>
<dbReference type="InterPro" id="IPR036162">
    <property type="entry name" value="Resolvase-like_N_sf"/>
</dbReference>
<dbReference type="GO" id="GO:0003677">
    <property type="term" value="F:DNA binding"/>
    <property type="evidence" value="ECO:0007669"/>
    <property type="project" value="InterPro"/>
</dbReference>
<dbReference type="GO" id="GO:0000150">
    <property type="term" value="F:DNA strand exchange activity"/>
    <property type="evidence" value="ECO:0007669"/>
    <property type="project" value="InterPro"/>
</dbReference>
<proteinExistence type="predicted"/>
<dbReference type="EMBL" id="CAADFY010000012">
    <property type="protein sequence ID" value="VFK52703.1"/>
    <property type="molecule type" value="Genomic_DNA"/>
</dbReference>
<evidence type="ECO:0000259" key="1">
    <source>
        <dbReference type="Pfam" id="PF00239"/>
    </source>
</evidence>
<dbReference type="SUPFAM" id="SSF53041">
    <property type="entry name" value="Resolvase-like"/>
    <property type="match status" value="1"/>
</dbReference>
<accession>A0A450ZHM7</accession>
<sequence length="170" mass="18938">MAKKKISEIVRNAQERDIFVFAEISRIGRTTLQVLEVPDVCTRKGVDVHIAKQRMILDSLTCLPRRTTTVLGLTAEIARELISARTKEALVRRRRANPWGRPKGKANEPSFKSGVLIQDHALIGLRCSLASSFSRIGKTKILIEPLCGVRQSLFRSRRGALACSPHAPEN</sequence>
<protein>
    <submittedName>
        <fullName evidence="3">Resolvase, N terminal domain</fullName>
    </submittedName>
</protein>
<name>A0A450ZHM7_9GAMM</name>
<dbReference type="AlphaFoldDB" id="A0A450ZHM7"/>
<evidence type="ECO:0000313" key="4">
    <source>
        <dbReference type="EMBL" id="VFK60468.1"/>
    </source>
</evidence>
<evidence type="ECO:0000313" key="3">
    <source>
        <dbReference type="EMBL" id="VFK53279.1"/>
    </source>
</evidence>
<dbReference type="InterPro" id="IPR006119">
    <property type="entry name" value="Resolv_N"/>
</dbReference>
<organism evidence="3">
    <name type="scientific">Candidatus Kentrum sp. TUN</name>
    <dbReference type="NCBI Taxonomy" id="2126343"/>
    <lineage>
        <taxon>Bacteria</taxon>
        <taxon>Pseudomonadati</taxon>
        <taxon>Pseudomonadota</taxon>
        <taxon>Gammaproteobacteria</taxon>
        <taxon>Candidatus Kentrum</taxon>
    </lineage>
</organism>